<evidence type="ECO:0000256" key="1">
    <source>
        <dbReference type="SAM" id="MobiDB-lite"/>
    </source>
</evidence>
<protein>
    <submittedName>
        <fullName evidence="2">Uncharacterized protein</fullName>
    </submittedName>
</protein>
<proteinExistence type="predicted"/>
<evidence type="ECO:0000313" key="2">
    <source>
        <dbReference type="EMBL" id="KUM66751.1"/>
    </source>
</evidence>
<dbReference type="EMBL" id="LLXE01000004">
    <property type="protein sequence ID" value="KUM66751.1"/>
    <property type="molecule type" value="Genomic_DNA"/>
</dbReference>
<dbReference type="Proteomes" id="UP000055045">
    <property type="component" value="Unassembled WGS sequence"/>
</dbReference>
<reference evidence="2 3" key="1">
    <citation type="submission" date="2015-10" db="EMBL/GenBank/DDBJ databases">
        <title>Genome sequencing of Penicillium freii.</title>
        <authorList>
            <person name="Nguyen H.D."/>
            <person name="Visagie C.M."/>
            <person name="Seifert K.A."/>
        </authorList>
    </citation>
    <scope>NUCLEOTIDE SEQUENCE [LARGE SCALE GENOMIC DNA]</scope>
    <source>
        <strain evidence="2 3">DAOM 242723</strain>
    </source>
</reference>
<comment type="caution">
    <text evidence="2">The sequence shown here is derived from an EMBL/GenBank/DDBJ whole genome shotgun (WGS) entry which is preliminary data.</text>
</comment>
<gene>
    <name evidence="2" type="ORF">ACN42_g303</name>
</gene>
<dbReference type="AlphaFoldDB" id="A0A124GTH0"/>
<name>A0A124GTH0_PENFR</name>
<evidence type="ECO:0000313" key="3">
    <source>
        <dbReference type="Proteomes" id="UP000055045"/>
    </source>
</evidence>
<feature type="compositionally biased region" description="Pro residues" evidence="1">
    <location>
        <begin position="65"/>
        <end position="74"/>
    </location>
</feature>
<feature type="region of interest" description="Disordered" evidence="1">
    <location>
        <begin position="58"/>
        <end position="85"/>
    </location>
</feature>
<keyword evidence="3" id="KW-1185">Reference proteome</keyword>
<sequence length="112" mass="12851">MGTWNRRFNLGGLRFSVFDRISITIAYHLYIQHKTWEGIKRNQIPSVRIGRQMKPWRQIGGINHHPPPPAPGFPPTEHSKKKPTCGPNFPLLSGFDPSYNISKIAIHTNRII</sequence>
<accession>A0A124GTH0</accession>
<organism evidence="2 3">
    <name type="scientific">Penicillium freii</name>
    <dbReference type="NCBI Taxonomy" id="48697"/>
    <lineage>
        <taxon>Eukaryota</taxon>
        <taxon>Fungi</taxon>
        <taxon>Dikarya</taxon>
        <taxon>Ascomycota</taxon>
        <taxon>Pezizomycotina</taxon>
        <taxon>Eurotiomycetes</taxon>
        <taxon>Eurotiomycetidae</taxon>
        <taxon>Eurotiales</taxon>
        <taxon>Aspergillaceae</taxon>
        <taxon>Penicillium</taxon>
    </lineage>
</organism>